<evidence type="ECO:0000313" key="2">
    <source>
        <dbReference type="Proteomes" id="UP000540423"/>
    </source>
</evidence>
<dbReference type="AlphaFoldDB" id="A0A7X0HLD6"/>
<proteinExistence type="predicted"/>
<dbReference type="Proteomes" id="UP000540423">
    <property type="component" value="Unassembled WGS sequence"/>
</dbReference>
<gene>
    <name evidence="1" type="ORF">HNQ79_006318</name>
</gene>
<organism evidence="1 2">
    <name type="scientific">Streptomyces candidus</name>
    <dbReference type="NCBI Taxonomy" id="67283"/>
    <lineage>
        <taxon>Bacteria</taxon>
        <taxon>Bacillati</taxon>
        <taxon>Actinomycetota</taxon>
        <taxon>Actinomycetes</taxon>
        <taxon>Kitasatosporales</taxon>
        <taxon>Streptomycetaceae</taxon>
        <taxon>Streptomyces</taxon>
    </lineage>
</organism>
<protein>
    <submittedName>
        <fullName evidence="1">Uncharacterized protein</fullName>
    </submittedName>
</protein>
<comment type="caution">
    <text evidence="1">The sequence shown here is derived from an EMBL/GenBank/DDBJ whole genome shotgun (WGS) entry which is preliminary data.</text>
</comment>
<keyword evidence="2" id="KW-1185">Reference proteome</keyword>
<sequence length="130" mass="14391">MALGREHTPGGDFLRRFGPTTVIFKRAENASITQRPDEVLRLAALVPAAGQRATSNNLNRHLLDVANAEADVRNYAGAVDTLLRVETAAPQWLPNQRLAADILTKVISRRRTLTPDMRRLADVVRLPAQM</sequence>
<evidence type="ECO:0000313" key="1">
    <source>
        <dbReference type="EMBL" id="MBB6439806.1"/>
    </source>
</evidence>
<reference evidence="1 2" key="1">
    <citation type="submission" date="2020-08" db="EMBL/GenBank/DDBJ databases">
        <title>Genomic Encyclopedia of Type Strains, Phase IV (KMG-IV): sequencing the most valuable type-strain genomes for metagenomic binning, comparative biology and taxonomic classification.</title>
        <authorList>
            <person name="Goeker M."/>
        </authorList>
    </citation>
    <scope>NUCLEOTIDE SEQUENCE [LARGE SCALE GENOMIC DNA]</scope>
    <source>
        <strain evidence="1 2">DSM 40141</strain>
    </source>
</reference>
<dbReference type="EMBL" id="JACHEM010000029">
    <property type="protein sequence ID" value="MBB6439806.1"/>
    <property type="molecule type" value="Genomic_DNA"/>
</dbReference>
<name>A0A7X0HLD6_9ACTN</name>
<dbReference type="RefSeq" id="WP_308437378.1">
    <property type="nucleotide sequence ID" value="NZ_BNBN01000025.1"/>
</dbReference>
<accession>A0A7X0HLD6</accession>